<protein>
    <submittedName>
        <fullName evidence="1">Uncharacterized protein</fullName>
    </submittedName>
</protein>
<dbReference type="AlphaFoldDB" id="A0A1Y3EHH1"/>
<evidence type="ECO:0000313" key="1">
    <source>
        <dbReference type="EMBL" id="OUC44511.1"/>
    </source>
</evidence>
<evidence type="ECO:0000313" key="2">
    <source>
        <dbReference type="Proteomes" id="UP000243006"/>
    </source>
</evidence>
<organism evidence="1 2">
    <name type="scientific">Trichinella nativa</name>
    <dbReference type="NCBI Taxonomy" id="6335"/>
    <lineage>
        <taxon>Eukaryota</taxon>
        <taxon>Metazoa</taxon>
        <taxon>Ecdysozoa</taxon>
        <taxon>Nematoda</taxon>
        <taxon>Enoplea</taxon>
        <taxon>Dorylaimia</taxon>
        <taxon>Trichinellida</taxon>
        <taxon>Trichinellidae</taxon>
        <taxon>Trichinella</taxon>
    </lineage>
</organism>
<dbReference type="EMBL" id="LVZM01012464">
    <property type="protein sequence ID" value="OUC44511.1"/>
    <property type="molecule type" value="Genomic_DNA"/>
</dbReference>
<reference evidence="1 2" key="1">
    <citation type="submission" date="2015-04" db="EMBL/GenBank/DDBJ databases">
        <title>Draft genome of the roundworm Trichinella nativa.</title>
        <authorList>
            <person name="Mitreva M."/>
        </authorList>
    </citation>
    <scope>NUCLEOTIDE SEQUENCE [LARGE SCALE GENOMIC DNA]</scope>
    <source>
        <strain evidence="1 2">ISS45</strain>
    </source>
</reference>
<proteinExistence type="predicted"/>
<accession>A0A1Y3EHH1</accession>
<gene>
    <name evidence="1" type="ORF">D917_09042</name>
</gene>
<dbReference type="Proteomes" id="UP000243006">
    <property type="component" value="Unassembled WGS sequence"/>
</dbReference>
<name>A0A1Y3EHH1_9BILA</name>
<sequence>MNIFFNFWNEGVALGGGGKRICELKRCFLFLKQERDMVELVSVGQPVIFQLSAFSLSISFWLSVGKATITFVLRERRQEKLCGIGALRCQR</sequence>
<comment type="caution">
    <text evidence="1">The sequence shown here is derived from an EMBL/GenBank/DDBJ whole genome shotgun (WGS) entry which is preliminary data.</text>
</comment>